<feature type="transmembrane region" description="Helical" evidence="6">
    <location>
        <begin position="166"/>
        <end position="185"/>
    </location>
</feature>
<keyword evidence="3 6" id="KW-0812">Transmembrane</keyword>
<feature type="transmembrane region" description="Helical" evidence="6">
    <location>
        <begin position="102"/>
        <end position="121"/>
    </location>
</feature>
<evidence type="ECO:0000256" key="3">
    <source>
        <dbReference type="ARBA" id="ARBA00022692"/>
    </source>
</evidence>
<sequence>MNNLLEFVFSAILLLALVSIYEFITSSVQFTSKKQEQVLSGVGVGAITIILLNNPVNVSEGIFVDSRWVWLSCCAIFFNWRIVVIGGVIAATYRYVQGGAGAFPGVMTVVVAIAIGFLWRLALVKSQWKFKWYLHYIFAVSLEVAILVVLYTFMPNEKGPMVVSTVIEPLLIVFPILSTVLSLLLQHHYHKGIAAFT</sequence>
<protein>
    <recommendedName>
        <fullName evidence="7">Signal transduction histidine kinase 5TM receptor LytS transmembrane region domain-containing protein</fullName>
    </recommendedName>
</protein>
<evidence type="ECO:0000256" key="4">
    <source>
        <dbReference type="ARBA" id="ARBA00022989"/>
    </source>
</evidence>
<evidence type="ECO:0000313" key="9">
    <source>
        <dbReference type="Proteomes" id="UP000838748"/>
    </source>
</evidence>
<evidence type="ECO:0000256" key="5">
    <source>
        <dbReference type="ARBA" id="ARBA00023136"/>
    </source>
</evidence>
<organism evidence="8 9">
    <name type="scientific">Vibrio marisflavi CECT 7928</name>
    <dbReference type="NCBI Taxonomy" id="634439"/>
    <lineage>
        <taxon>Bacteria</taxon>
        <taxon>Pseudomonadati</taxon>
        <taxon>Pseudomonadota</taxon>
        <taxon>Gammaproteobacteria</taxon>
        <taxon>Vibrionales</taxon>
        <taxon>Vibrionaceae</taxon>
        <taxon>Vibrio</taxon>
    </lineage>
</organism>
<comment type="caution">
    <text evidence="8">The sequence shown here is derived from an EMBL/GenBank/DDBJ whole genome shotgun (WGS) entry which is preliminary data.</text>
</comment>
<evidence type="ECO:0000256" key="6">
    <source>
        <dbReference type="SAM" id="Phobius"/>
    </source>
</evidence>
<feature type="transmembrane region" description="Helical" evidence="6">
    <location>
        <begin position="38"/>
        <end position="56"/>
    </location>
</feature>
<dbReference type="InterPro" id="IPR011620">
    <property type="entry name" value="Sig_transdc_His_kinase_LytS_TM"/>
</dbReference>
<feature type="domain" description="Signal transduction histidine kinase 5TM receptor LytS transmembrane region" evidence="7">
    <location>
        <begin position="31"/>
        <end position="186"/>
    </location>
</feature>
<accession>A0ABN8E3T7</accession>
<keyword evidence="4 6" id="KW-1133">Transmembrane helix</keyword>
<evidence type="ECO:0000259" key="7">
    <source>
        <dbReference type="Pfam" id="PF07694"/>
    </source>
</evidence>
<evidence type="ECO:0000256" key="2">
    <source>
        <dbReference type="ARBA" id="ARBA00022475"/>
    </source>
</evidence>
<reference evidence="8" key="1">
    <citation type="submission" date="2021-11" db="EMBL/GenBank/DDBJ databases">
        <authorList>
            <person name="Rodrigo-Torres L."/>
            <person name="Arahal R. D."/>
            <person name="Lucena T."/>
        </authorList>
    </citation>
    <scope>NUCLEOTIDE SEQUENCE</scope>
    <source>
        <strain evidence="8">CECT 7928</strain>
    </source>
</reference>
<dbReference type="Pfam" id="PF07694">
    <property type="entry name" value="5TM-5TMR_LYT"/>
    <property type="match status" value="1"/>
</dbReference>
<proteinExistence type="predicted"/>
<keyword evidence="9" id="KW-1185">Reference proteome</keyword>
<evidence type="ECO:0000313" key="8">
    <source>
        <dbReference type="EMBL" id="CAH0539526.1"/>
    </source>
</evidence>
<dbReference type="RefSeq" id="WP_237361527.1">
    <property type="nucleotide sequence ID" value="NZ_CAKLDM010000002.1"/>
</dbReference>
<evidence type="ECO:0000256" key="1">
    <source>
        <dbReference type="ARBA" id="ARBA00004651"/>
    </source>
</evidence>
<keyword evidence="2" id="KW-1003">Cell membrane</keyword>
<feature type="transmembrane region" description="Helical" evidence="6">
    <location>
        <begin position="68"/>
        <end position="96"/>
    </location>
</feature>
<comment type="subcellular location">
    <subcellularLocation>
        <location evidence="1">Cell membrane</location>
        <topology evidence="1">Multi-pass membrane protein</topology>
    </subcellularLocation>
</comment>
<keyword evidence="5 6" id="KW-0472">Membrane</keyword>
<dbReference type="EMBL" id="CAKLDM010000002">
    <property type="protein sequence ID" value="CAH0539526.1"/>
    <property type="molecule type" value="Genomic_DNA"/>
</dbReference>
<feature type="transmembrane region" description="Helical" evidence="6">
    <location>
        <begin position="7"/>
        <end position="26"/>
    </location>
</feature>
<feature type="transmembrane region" description="Helical" evidence="6">
    <location>
        <begin position="133"/>
        <end position="154"/>
    </location>
</feature>
<gene>
    <name evidence="8" type="ORF">VMF7928_02222</name>
</gene>
<name>A0ABN8E3T7_9VIBR</name>
<dbReference type="Proteomes" id="UP000838748">
    <property type="component" value="Unassembled WGS sequence"/>
</dbReference>